<keyword evidence="2" id="KW-1185">Reference proteome</keyword>
<proteinExistence type="predicted"/>
<dbReference type="OrthoDB" id="871963at2"/>
<organism evidence="1 2">
    <name type="scientific">Sediminibacterium ginsengisoli</name>
    <dbReference type="NCBI Taxonomy" id="413434"/>
    <lineage>
        <taxon>Bacteria</taxon>
        <taxon>Pseudomonadati</taxon>
        <taxon>Bacteroidota</taxon>
        <taxon>Chitinophagia</taxon>
        <taxon>Chitinophagales</taxon>
        <taxon>Chitinophagaceae</taxon>
        <taxon>Sediminibacterium</taxon>
    </lineage>
</organism>
<protein>
    <submittedName>
        <fullName evidence="1">Uncharacterized protein</fullName>
    </submittedName>
</protein>
<evidence type="ECO:0000313" key="2">
    <source>
        <dbReference type="Proteomes" id="UP000190888"/>
    </source>
</evidence>
<dbReference type="Proteomes" id="UP000190888">
    <property type="component" value="Unassembled WGS sequence"/>
</dbReference>
<accession>A0A1T4P074</accession>
<dbReference type="EMBL" id="FUWH01000005">
    <property type="protein sequence ID" value="SJZ84831.1"/>
    <property type="molecule type" value="Genomic_DNA"/>
</dbReference>
<dbReference type="RefSeq" id="WP_078831409.1">
    <property type="nucleotide sequence ID" value="NZ_FUWH01000005.1"/>
</dbReference>
<dbReference type="AlphaFoldDB" id="A0A1T4P074"/>
<gene>
    <name evidence="1" type="ORF">SAMN04488132_10577</name>
</gene>
<evidence type="ECO:0000313" key="1">
    <source>
        <dbReference type="EMBL" id="SJZ84831.1"/>
    </source>
</evidence>
<sequence>MLFEDLLEDKLKVLTPEFVQLFKDAALKQTHEGDLLLVEVDGGFMQGFSHQEDDLVGKLYSIGSGHEGHSDRCHNRFIDDYLIKNSSKKSYKDYLKAFEFSEDRIKEIYALEEEEARGVQVEMLIYLKIWEADLFIKRLYQITNIANGIDYDWHFRIKGYNRDKSQNTGTRETIIREKIRDRLKQNYPVIGQAITNAYRTQIRNAIAHSTYYLNNRHIHLTNYKKEDPNSQIEVLSLEEWYDLFHDTITIYNQLGVSSPKIRYIQKYKILHFQFL</sequence>
<reference evidence="1 2" key="1">
    <citation type="submission" date="2017-02" db="EMBL/GenBank/DDBJ databases">
        <authorList>
            <person name="Peterson S.W."/>
        </authorList>
    </citation>
    <scope>NUCLEOTIDE SEQUENCE [LARGE SCALE GENOMIC DNA]</scope>
    <source>
        <strain evidence="1 2">DSM 22335</strain>
    </source>
</reference>
<name>A0A1T4P074_9BACT</name>